<dbReference type="OrthoDB" id="1930084at2759"/>
<dbReference type="AlphaFoldDB" id="A0A1J1I7G1"/>
<organism evidence="1 2">
    <name type="scientific">Clunio marinus</name>
    <dbReference type="NCBI Taxonomy" id="568069"/>
    <lineage>
        <taxon>Eukaryota</taxon>
        <taxon>Metazoa</taxon>
        <taxon>Ecdysozoa</taxon>
        <taxon>Arthropoda</taxon>
        <taxon>Hexapoda</taxon>
        <taxon>Insecta</taxon>
        <taxon>Pterygota</taxon>
        <taxon>Neoptera</taxon>
        <taxon>Endopterygota</taxon>
        <taxon>Diptera</taxon>
        <taxon>Nematocera</taxon>
        <taxon>Chironomoidea</taxon>
        <taxon>Chironomidae</taxon>
        <taxon>Clunio</taxon>
    </lineage>
</organism>
<accession>A0A1J1I7G1</accession>
<gene>
    <name evidence="1" type="ORF">CLUMA_CG008986</name>
</gene>
<name>A0A1J1I7G1_9DIPT</name>
<keyword evidence="2" id="KW-1185">Reference proteome</keyword>
<dbReference type="EMBL" id="CVRI01000042">
    <property type="protein sequence ID" value="CRK95516.1"/>
    <property type="molecule type" value="Genomic_DNA"/>
</dbReference>
<evidence type="ECO:0000313" key="1">
    <source>
        <dbReference type="EMBL" id="CRK95516.1"/>
    </source>
</evidence>
<reference evidence="1 2" key="1">
    <citation type="submission" date="2015-04" db="EMBL/GenBank/DDBJ databases">
        <authorList>
            <person name="Syromyatnikov M.Y."/>
            <person name="Popov V.N."/>
        </authorList>
    </citation>
    <scope>NUCLEOTIDE SEQUENCE [LARGE SCALE GENOMIC DNA]</scope>
</reference>
<dbReference type="Proteomes" id="UP000183832">
    <property type="component" value="Unassembled WGS sequence"/>
</dbReference>
<proteinExistence type="predicted"/>
<sequence length="78" mass="8921">MDNNQLNCAHFSIFLLKLPQEISGECQKIPENKIAADKFYFNYFFSGKTAMKAFVFEGVDGTRKYKSLHCSFAALTKK</sequence>
<protein>
    <submittedName>
        <fullName evidence="1">CLUMA_CG008986, isoform A</fullName>
    </submittedName>
</protein>
<evidence type="ECO:0000313" key="2">
    <source>
        <dbReference type="Proteomes" id="UP000183832"/>
    </source>
</evidence>